<protein>
    <submittedName>
        <fullName evidence="2">Chromosome partition protein Smc</fullName>
    </submittedName>
</protein>
<evidence type="ECO:0000313" key="3">
    <source>
        <dbReference type="Proteomes" id="UP001208689"/>
    </source>
</evidence>
<gene>
    <name evidence="2" type="ORF">NEF87_000731</name>
</gene>
<keyword evidence="1" id="KW-0175">Coiled coil</keyword>
<organism evidence="2 3">
    <name type="scientific">Candidatus Lokiarchaeum ossiferum</name>
    <dbReference type="NCBI Taxonomy" id="2951803"/>
    <lineage>
        <taxon>Archaea</taxon>
        <taxon>Promethearchaeati</taxon>
        <taxon>Promethearchaeota</taxon>
        <taxon>Promethearchaeia</taxon>
        <taxon>Promethearchaeales</taxon>
        <taxon>Promethearchaeaceae</taxon>
        <taxon>Candidatus Lokiarchaeum</taxon>
    </lineage>
</organism>
<feature type="coiled-coil region" evidence="1">
    <location>
        <begin position="13"/>
        <end position="85"/>
    </location>
</feature>
<keyword evidence="3" id="KW-1185">Reference proteome</keyword>
<sequence>MGDKDLENIISSIGQEEMAVAQKQAQIDRLKQLIIKQKTEMAEQQKLIQELQGRINNMYDLPADIEELKRMVGEMRAENNHKDQQLQMAYGTIAEKDAELKTTKVQIEPLSRNLDTYIAQVGELKAKLIEQNGLINMKQKEIDELQMANEATNQNLEKMEMEFAQRVQARLKQFMDTEDQYQSRISKMEAEFEERTKKMQEQYSVQVDKAQGSVQDTYEQLASLKSDLAQKDVKITILSRELQEANTSIVQEKSTNEALQKEINSIKDNLREKDIVSADFKSKIEAELKNELFTAKSEFTRKINELESQLLDKNLKIQELTQNSQSADKRVIEIKAHLDELMAKNNEISTKYQEMLEKSENQDKTNADLIAFKKKNEGIAKNMEGLMQLFEEEPLFRTYLLVRDVGAMDPGLLKNALGVPSITVQKYIEKFMKVDLFEKVGEKITLKHKLAN</sequence>
<evidence type="ECO:0000256" key="1">
    <source>
        <dbReference type="SAM" id="Coils"/>
    </source>
</evidence>
<proteinExistence type="predicted"/>
<evidence type="ECO:0000313" key="2">
    <source>
        <dbReference type="EMBL" id="UYP44446.1"/>
    </source>
</evidence>
<dbReference type="EMBL" id="CP104013">
    <property type="protein sequence ID" value="UYP44446.1"/>
    <property type="molecule type" value="Genomic_DNA"/>
</dbReference>
<accession>A0ABY6HPH9</accession>
<reference evidence="2" key="1">
    <citation type="submission" date="2022-09" db="EMBL/GenBank/DDBJ databases">
        <title>Actin cytoskeleton and complex cell architecture in an #Asgard archaeon.</title>
        <authorList>
            <person name="Ponce Toledo R.I."/>
            <person name="Schleper C."/>
            <person name="Rodrigues Oliveira T."/>
            <person name="Wollweber F."/>
            <person name="Xu J."/>
            <person name="Rittmann S."/>
            <person name="Klingl A."/>
            <person name="Pilhofer M."/>
        </authorList>
    </citation>
    <scope>NUCLEOTIDE SEQUENCE</scope>
    <source>
        <strain evidence="2">B-35</strain>
    </source>
</reference>
<feature type="coiled-coil region" evidence="1">
    <location>
        <begin position="242"/>
        <end position="358"/>
    </location>
</feature>
<feature type="coiled-coil region" evidence="1">
    <location>
        <begin position="135"/>
        <end position="191"/>
    </location>
</feature>
<name>A0ABY6HPH9_9ARCH</name>
<dbReference type="Proteomes" id="UP001208689">
    <property type="component" value="Chromosome"/>
</dbReference>